<name>A0A2N4U0P4_9BURK</name>
<organism evidence="2 3">
    <name type="scientific">Pollutimonas subterranea</name>
    <dbReference type="NCBI Taxonomy" id="2045210"/>
    <lineage>
        <taxon>Bacteria</taxon>
        <taxon>Pseudomonadati</taxon>
        <taxon>Pseudomonadota</taxon>
        <taxon>Betaproteobacteria</taxon>
        <taxon>Burkholderiales</taxon>
        <taxon>Alcaligenaceae</taxon>
        <taxon>Pollutimonas</taxon>
    </lineage>
</organism>
<accession>A0A2N4U0P4</accession>
<dbReference type="Proteomes" id="UP000234190">
    <property type="component" value="Unassembled WGS sequence"/>
</dbReference>
<keyword evidence="1" id="KW-0472">Membrane</keyword>
<keyword evidence="1" id="KW-0812">Transmembrane</keyword>
<protein>
    <submittedName>
        <fullName evidence="2">Uncharacterized protein</fullName>
    </submittedName>
</protein>
<keyword evidence="1" id="KW-1133">Transmembrane helix</keyword>
<gene>
    <name evidence="2" type="ORF">CR159_17375</name>
</gene>
<dbReference type="AlphaFoldDB" id="A0A2N4U0P4"/>
<keyword evidence="3" id="KW-1185">Reference proteome</keyword>
<feature type="transmembrane region" description="Helical" evidence="1">
    <location>
        <begin position="74"/>
        <end position="98"/>
    </location>
</feature>
<evidence type="ECO:0000313" key="3">
    <source>
        <dbReference type="Proteomes" id="UP000234190"/>
    </source>
</evidence>
<reference evidence="2 3" key="1">
    <citation type="submission" date="2017-10" db="EMBL/GenBank/DDBJ databases">
        <title>Two draft genome sequences of Pusillimonas sp. strains isolated from a nitrate- and radionuclide-contaminated groundwater in Russia.</title>
        <authorList>
            <person name="Grouzdev D.S."/>
            <person name="Tourova T.P."/>
            <person name="Goeva M.A."/>
            <person name="Babich T.L."/>
            <person name="Sokolova D.S."/>
            <person name="Abdullin R."/>
            <person name="Poltaraus A.B."/>
            <person name="Toshchakov S.V."/>
            <person name="Nazina T.N."/>
        </authorList>
    </citation>
    <scope>NUCLEOTIDE SEQUENCE [LARGE SCALE GENOMIC DNA]</scope>
    <source>
        <strain evidence="2 3">JR1/69-3-13</strain>
    </source>
</reference>
<proteinExistence type="predicted"/>
<sequence>MRPFCIGQFLRNLLATLAGPSIYWPTLNVVVTTTIDPAYARLASGIYNTARLNGVFVGIVKLGSLLRGARHALIGLRIGVLLIVGCMIGVVVVTLRYINS</sequence>
<comment type="caution">
    <text evidence="2">The sequence shown here is derived from an EMBL/GenBank/DDBJ whole genome shotgun (WGS) entry which is preliminary data.</text>
</comment>
<dbReference type="EMBL" id="PDNW01000018">
    <property type="protein sequence ID" value="PLC48595.1"/>
    <property type="molecule type" value="Genomic_DNA"/>
</dbReference>
<evidence type="ECO:0000256" key="1">
    <source>
        <dbReference type="SAM" id="Phobius"/>
    </source>
</evidence>
<evidence type="ECO:0000313" key="2">
    <source>
        <dbReference type="EMBL" id="PLC48595.1"/>
    </source>
</evidence>